<keyword evidence="6" id="KW-1185">Reference proteome</keyword>
<reference evidence="4 6" key="1">
    <citation type="journal article" date="2012" name="Nature">
        <title>Algal genomes reveal evolutionary mosaicism and the fate of nucleomorphs.</title>
        <authorList>
            <consortium name="DOE Joint Genome Institute"/>
            <person name="Curtis B.A."/>
            <person name="Tanifuji G."/>
            <person name="Burki F."/>
            <person name="Gruber A."/>
            <person name="Irimia M."/>
            <person name="Maruyama S."/>
            <person name="Arias M.C."/>
            <person name="Ball S.G."/>
            <person name="Gile G.H."/>
            <person name="Hirakawa Y."/>
            <person name="Hopkins J.F."/>
            <person name="Kuo A."/>
            <person name="Rensing S.A."/>
            <person name="Schmutz J."/>
            <person name="Symeonidi A."/>
            <person name="Elias M."/>
            <person name="Eveleigh R.J."/>
            <person name="Herman E.K."/>
            <person name="Klute M.J."/>
            <person name="Nakayama T."/>
            <person name="Obornik M."/>
            <person name="Reyes-Prieto A."/>
            <person name="Armbrust E.V."/>
            <person name="Aves S.J."/>
            <person name="Beiko R.G."/>
            <person name="Coutinho P."/>
            <person name="Dacks J.B."/>
            <person name="Durnford D.G."/>
            <person name="Fast N.M."/>
            <person name="Green B.R."/>
            <person name="Grisdale C.J."/>
            <person name="Hempel F."/>
            <person name="Henrissat B."/>
            <person name="Hoppner M.P."/>
            <person name="Ishida K."/>
            <person name="Kim E."/>
            <person name="Koreny L."/>
            <person name="Kroth P.G."/>
            <person name="Liu Y."/>
            <person name="Malik S.B."/>
            <person name="Maier U.G."/>
            <person name="McRose D."/>
            <person name="Mock T."/>
            <person name="Neilson J.A."/>
            <person name="Onodera N.T."/>
            <person name="Poole A.M."/>
            <person name="Pritham E.J."/>
            <person name="Richards T.A."/>
            <person name="Rocap G."/>
            <person name="Roy S.W."/>
            <person name="Sarai C."/>
            <person name="Schaack S."/>
            <person name="Shirato S."/>
            <person name="Slamovits C.H."/>
            <person name="Spencer D.F."/>
            <person name="Suzuki S."/>
            <person name="Worden A.Z."/>
            <person name="Zauner S."/>
            <person name="Barry K."/>
            <person name="Bell C."/>
            <person name="Bharti A.K."/>
            <person name="Crow J.A."/>
            <person name="Grimwood J."/>
            <person name="Kramer R."/>
            <person name="Lindquist E."/>
            <person name="Lucas S."/>
            <person name="Salamov A."/>
            <person name="McFadden G.I."/>
            <person name="Lane C.E."/>
            <person name="Keeling P.J."/>
            <person name="Gray M.W."/>
            <person name="Grigoriev I.V."/>
            <person name="Archibald J.M."/>
        </authorList>
    </citation>
    <scope>NUCLEOTIDE SEQUENCE</scope>
    <source>
        <strain evidence="4 6">CCMP2712</strain>
    </source>
</reference>
<dbReference type="Proteomes" id="UP000011087">
    <property type="component" value="Unassembled WGS sequence"/>
</dbReference>
<dbReference type="EMBL" id="JH992994">
    <property type="protein sequence ID" value="EKX46404.1"/>
    <property type="molecule type" value="Genomic_DNA"/>
</dbReference>
<comment type="subcellular location">
    <subcellularLocation>
        <location evidence="1">Nucleus</location>
    </subcellularLocation>
</comment>
<dbReference type="GO" id="GO:0008270">
    <property type="term" value="F:zinc ion binding"/>
    <property type="evidence" value="ECO:0007669"/>
    <property type="project" value="InterPro"/>
</dbReference>
<dbReference type="OrthoDB" id="2269373at2759"/>
<dbReference type="GO" id="GO:0005634">
    <property type="term" value="C:nucleus"/>
    <property type="evidence" value="ECO:0007669"/>
    <property type="project" value="UniProtKB-SubCell"/>
</dbReference>
<dbReference type="RefSeq" id="XP_005833384.1">
    <property type="nucleotide sequence ID" value="XM_005833327.1"/>
</dbReference>
<dbReference type="PaxDb" id="55529-EKX46404"/>
<dbReference type="PANTHER" id="PTHR31001:SF40">
    <property type="entry name" value="ZN(II)2CYS6 TRANSCRIPTION FACTOR (EUROFUNG)"/>
    <property type="match status" value="1"/>
</dbReference>
<feature type="domain" description="Zn(2)-C6 fungal-type" evidence="3">
    <location>
        <begin position="35"/>
        <end position="66"/>
    </location>
</feature>
<protein>
    <recommendedName>
        <fullName evidence="3">Zn(2)-C6 fungal-type domain-containing protein</fullName>
    </recommendedName>
</protein>
<accession>L1JE42</accession>
<dbReference type="PROSITE" id="PS00463">
    <property type="entry name" value="ZN2_CY6_FUNGAL_1"/>
    <property type="match status" value="1"/>
</dbReference>
<dbReference type="KEGG" id="gtt:GUITHDRAFT_152345"/>
<feature type="non-terminal residue" evidence="4">
    <location>
        <position position="1"/>
    </location>
</feature>
<dbReference type="InterPro" id="IPR001138">
    <property type="entry name" value="Zn2Cys6_DnaBD"/>
</dbReference>
<dbReference type="Pfam" id="PF00172">
    <property type="entry name" value="Zn_clus"/>
    <property type="match status" value="2"/>
</dbReference>
<name>L1JE42_GUITC</name>
<dbReference type="EnsemblProtists" id="EKX46404">
    <property type="protein sequence ID" value="EKX46404"/>
    <property type="gene ID" value="GUITHDRAFT_152345"/>
</dbReference>
<proteinExistence type="predicted"/>
<reference evidence="6" key="2">
    <citation type="submission" date="2012-11" db="EMBL/GenBank/DDBJ databases">
        <authorList>
            <person name="Kuo A."/>
            <person name="Curtis B.A."/>
            <person name="Tanifuji G."/>
            <person name="Burki F."/>
            <person name="Gruber A."/>
            <person name="Irimia M."/>
            <person name="Maruyama S."/>
            <person name="Arias M.C."/>
            <person name="Ball S.G."/>
            <person name="Gile G.H."/>
            <person name="Hirakawa Y."/>
            <person name="Hopkins J.F."/>
            <person name="Rensing S.A."/>
            <person name="Schmutz J."/>
            <person name="Symeonidi A."/>
            <person name="Elias M."/>
            <person name="Eveleigh R.J."/>
            <person name="Herman E.K."/>
            <person name="Klute M.J."/>
            <person name="Nakayama T."/>
            <person name="Obornik M."/>
            <person name="Reyes-Prieto A."/>
            <person name="Armbrust E.V."/>
            <person name="Aves S.J."/>
            <person name="Beiko R.G."/>
            <person name="Coutinho P."/>
            <person name="Dacks J.B."/>
            <person name="Durnford D.G."/>
            <person name="Fast N.M."/>
            <person name="Green B.R."/>
            <person name="Grisdale C."/>
            <person name="Hempe F."/>
            <person name="Henrissat B."/>
            <person name="Hoppner M.P."/>
            <person name="Ishida K.-I."/>
            <person name="Kim E."/>
            <person name="Koreny L."/>
            <person name="Kroth P.G."/>
            <person name="Liu Y."/>
            <person name="Malik S.-B."/>
            <person name="Maier U.G."/>
            <person name="McRose D."/>
            <person name="Mock T."/>
            <person name="Neilson J.A."/>
            <person name="Onodera N.T."/>
            <person name="Poole A.M."/>
            <person name="Pritham E.J."/>
            <person name="Richards T.A."/>
            <person name="Rocap G."/>
            <person name="Roy S.W."/>
            <person name="Sarai C."/>
            <person name="Schaack S."/>
            <person name="Shirato S."/>
            <person name="Slamovits C.H."/>
            <person name="Spencer D.F."/>
            <person name="Suzuki S."/>
            <person name="Worden A.Z."/>
            <person name="Zauner S."/>
            <person name="Barry K."/>
            <person name="Bell C."/>
            <person name="Bharti A.K."/>
            <person name="Crow J.A."/>
            <person name="Grimwood J."/>
            <person name="Kramer R."/>
            <person name="Lindquist E."/>
            <person name="Lucas S."/>
            <person name="Salamov A."/>
            <person name="McFadden G.I."/>
            <person name="Lane C.E."/>
            <person name="Keeling P.J."/>
            <person name="Gray M.W."/>
            <person name="Grigoriev I.V."/>
            <person name="Archibald J.M."/>
        </authorList>
    </citation>
    <scope>NUCLEOTIDE SEQUENCE</scope>
    <source>
        <strain evidence="6">CCMP2712</strain>
    </source>
</reference>
<evidence type="ECO:0000313" key="6">
    <source>
        <dbReference type="Proteomes" id="UP000011087"/>
    </source>
</evidence>
<dbReference type="PROSITE" id="PS50048">
    <property type="entry name" value="ZN2_CY6_FUNGAL_2"/>
    <property type="match status" value="2"/>
</dbReference>
<dbReference type="AlphaFoldDB" id="L1JE42"/>
<keyword evidence="2" id="KW-0539">Nucleus</keyword>
<feature type="domain" description="Zn(2)-C6 fungal-type" evidence="3">
    <location>
        <begin position="1"/>
        <end position="27"/>
    </location>
</feature>
<feature type="non-terminal residue" evidence="4">
    <location>
        <position position="82"/>
    </location>
</feature>
<dbReference type="GO" id="GO:0000981">
    <property type="term" value="F:DNA-binding transcription factor activity, RNA polymerase II-specific"/>
    <property type="evidence" value="ECO:0007669"/>
    <property type="project" value="InterPro"/>
</dbReference>
<dbReference type="SUPFAM" id="SSF57701">
    <property type="entry name" value="Zn2/Cys6 DNA-binding domain"/>
    <property type="match status" value="2"/>
</dbReference>
<organism evidence="4">
    <name type="scientific">Guillardia theta (strain CCMP2712)</name>
    <name type="common">Cryptophyte</name>
    <dbReference type="NCBI Taxonomy" id="905079"/>
    <lineage>
        <taxon>Eukaryota</taxon>
        <taxon>Cryptophyceae</taxon>
        <taxon>Pyrenomonadales</taxon>
        <taxon>Geminigeraceae</taxon>
        <taxon>Guillardia</taxon>
    </lineage>
</organism>
<sequence>RCRSHKIKCDRYRPCGKCLRVGAASDCDAIRDMTTCLICKRAKLKCDRQRPCASCIRRGKEKHCINSDGFQALVEQTQQASM</sequence>
<dbReference type="SMART" id="SM00066">
    <property type="entry name" value="GAL4"/>
    <property type="match status" value="1"/>
</dbReference>
<evidence type="ECO:0000256" key="2">
    <source>
        <dbReference type="ARBA" id="ARBA00023242"/>
    </source>
</evidence>
<reference evidence="5" key="3">
    <citation type="submission" date="2015-06" db="UniProtKB">
        <authorList>
            <consortium name="EnsemblProtists"/>
        </authorList>
    </citation>
    <scope>IDENTIFICATION</scope>
</reference>
<dbReference type="InterPro" id="IPR050613">
    <property type="entry name" value="Sec_Metabolite_Reg"/>
</dbReference>
<dbReference type="GeneID" id="17303104"/>
<evidence type="ECO:0000256" key="1">
    <source>
        <dbReference type="ARBA" id="ARBA00004123"/>
    </source>
</evidence>
<gene>
    <name evidence="4" type="ORF">GUITHDRAFT_152345</name>
</gene>
<dbReference type="PANTHER" id="PTHR31001">
    <property type="entry name" value="UNCHARACTERIZED TRANSCRIPTIONAL REGULATORY PROTEIN"/>
    <property type="match status" value="1"/>
</dbReference>
<evidence type="ECO:0000259" key="3">
    <source>
        <dbReference type="PROSITE" id="PS50048"/>
    </source>
</evidence>
<evidence type="ECO:0000313" key="4">
    <source>
        <dbReference type="EMBL" id="EKX46404.1"/>
    </source>
</evidence>
<evidence type="ECO:0000313" key="5">
    <source>
        <dbReference type="EnsemblProtists" id="EKX46404"/>
    </source>
</evidence>
<dbReference type="InterPro" id="IPR036864">
    <property type="entry name" value="Zn2-C6_fun-type_DNA-bd_sf"/>
</dbReference>
<dbReference type="Gene3D" id="4.10.240.10">
    <property type="entry name" value="Zn(2)-C6 fungal-type DNA-binding domain"/>
    <property type="match status" value="2"/>
</dbReference>
<dbReference type="HOGENOM" id="CLU_2565453_0_0_1"/>